<dbReference type="Proteomes" id="UP000046393">
    <property type="component" value="Unplaced"/>
</dbReference>
<accession>A0A0N5A9E4</accession>
<proteinExistence type="predicted"/>
<sequence>MLDSVVGDKRGAKRNGCVKMRKKTSVATKFVFNLLRNIEELNALESAISLCTNEKFLEVYVSKEKGRGIRSLKDFRRNDFVVEYK</sequence>
<name>A0A0N5A9E4_9BILA</name>
<dbReference type="InterPro" id="IPR046341">
    <property type="entry name" value="SET_dom_sf"/>
</dbReference>
<keyword evidence="1" id="KW-1185">Reference proteome</keyword>
<dbReference type="SUPFAM" id="SSF82199">
    <property type="entry name" value="SET domain"/>
    <property type="match status" value="1"/>
</dbReference>
<dbReference type="WBParaSite" id="SMUV_0000071801-mRNA-1">
    <property type="protein sequence ID" value="SMUV_0000071801-mRNA-1"/>
    <property type="gene ID" value="SMUV_0000071801"/>
</dbReference>
<dbReference type="STRING" id="451379.A0A0N5A9E4"/>
<dbReference type="AlphaFoldDB" id="A0A0N5A9E4"/>
<reference evidence="2" key="1">
    <citation type="submission" date="2017-02" db="UniProtKB">
        <authorList>
            <consortium name="WormBaseParasite"/>
        </authorList>
    </citation>
    <scope>IDENTIFICATION</scope>
</reference>
<evidence type="ECO:0000313" key="2">
    <source>
        <dbReference type="WBParaSite" id="SMUV_0000071801-mRNA-1"/>
    </source>
</evidence>
<dbReference type="Gene3D" id="2.170.270.10">
    <property type="entry name" value="SET domain"/>
    <property type="match status" value="1"/>
</dbReference>
<protein>
    <submittedName>
        <fullName evidence="2">Type II toxin-antitoxin system RelE/ParE family toxin</fullName>
    </submittedName>
</protein>
<evidence type="ECO:0000313" key="1">
    <source>
        <dbReference type="Proteomes" id="UP000046393"/>
    </source>
</evidence>
<organism evidence="1 2">
    <name type="scientific">Syphacia muris</name>
    <dbReference type="NCBI Taxonomy" id="451379"/>
    <lineage>
        <taxon>Eukaryota</taxon>
        <taxon>Metazoa</taxon>
        <taxon>Ecdysozoa</taxon>
        <taxon>Nematoda</taxon>
        <taxon>Chromadorea</taxon>
        <taxon>Rhabditida</taxon>
        <taxon>Spirurina</taxon>
        <taxon>Oxyuridomorpha</taxon>
        <taxon>Oxyuroidea</taxon>
        <taxon>Oxyuridae</taxon>
        <taxon>Syphacia</taxon>
    </lineage>
</organism>